<reference evidence="3" key="1">
    <citation type="journal article" date="2007" name="Nature">
        <title>The grapevine genome sequence suggests ancestral hexaploidization in major angiosperm phyla.</title>
        <authorList>
            <consortium name="The French-Italian Public Consortium for Grapevine Genome Characterization."/>
            <person name="Jaillon O."/>
            <person name="Aury J.-M."/>
            <person name="Noel B."/>
            <person name="Policriti A."/>
            <person name="Clepet C."/>
            <person name="Casagrande A."/>
            <person name="Choisne N."/>
            <person name="Aubourg S."/>
            <person name="Vitulo N."/>
            <person name="Jubin C."/>
            <person name="Vezzi A."/>
            <person name="Legeai F."/>
            <person name="Hugueney P."/>
            <person name="Dasilva C."/>
            <person name="Horner D."/>
            <person name="Mica E."/>
            <person name="Jublot D."/>
            <person name="Poulain J."/>
            <person name="Bruyere C."/>
            <person name="Billault A."/>
            <person name="Segurens B."/>
            <person name="Gouyvenoux M."/>
            <person name="Ugarte E."/>
            <person name="Cattonaro F."/>
            <person name="Anthouard V."/>
            <person name="Vico V."/>
            <person name="Del Fabbro C."/>
            <person name="Alaux M."/>
            <person name="Di Gaspero G."/>
            <person name="Dumas V."/>
            <person name="Felice N."/>
            <person name="Paillard S."/>
            <person name="Juman I."/>
            <person name="Moroldo M."/>
            <person name="Scalabrin S."/>
            <person name="Canaguier A."/>
            <person name="Le Clainche I."/>
            <person name="Malacrida G."/>
            <person name="Durand E."/>
            <person name="Pesole G."/>
            <person name="Laucou V."/>
            <person name="Chatelet P."/>
            <person name="Merdinoglu D."/>
            <person name="Delledonne M."/>
            <person name="Pezzotti M."/>
            <person name="Lecharny A."/>
            <person name="Scarpelli C."/>
            <person name="Artiguenave F."/>
            <person name="Pe M.E."/>
            <person name="Valle G."/>
            <person name="Morgante M."/>
            <person name="Caboche M."/>
            <person name="Adam-Blondon A.-F."/>
            <person name="Weissenbach J."/>
            <person name="Quetier F."/>
            <person name="Wincker P."/>
        </authorList>
    </citation>
    <scope>NUCLEOTIDE SEQUENCE [LARGE SCALE GENOMIC DNA]</scope>
    <source>
        <strain evidence="3">cv. Pinot noir / PN40024</strain>
    </source>
</reference>
<evidence type="ECO:0000313" key="3">
    <source>
        <dbReference type="Proteomes" id="UP000009183"/>
    </source>
</evidence>
<dbReference type="EMBL" id="FN595992">
    <property type="protein sequence ID" value="CBI30779.3"/>
    <property type="molecule type" value="Genomic_DNA"/>
</dbReference>
<accession>D7TJV7</accession>
<sequence length="128" mass="14950">MPLEAKHICRDNVLVFKELKTLSPKAPGEDICNLILIISRNVFENTLVIETTIEITILFFLFSCFFNFFFSICLDFEKAWKKILNLATVNVFCLDTEKKTRKKGQVVKIQQCRFFFLIACPDFSRQPN</sequence>
<protein>
    <submittedName>
        <fullName evidence="2">Uncharacterized protein</fullName>
    </submittedName>
</protein>
<keyword evidence="1" id="KW-1133">Transmembrane helix</keyword>
<dbReference type="HOGENOM" id="CLU_1963580_0_0_1"/>
<dbReference type="Proteomes" id="UP000009183">
    <property type="component" value="Chromosome 10"/>
</dbReference>
<evidence type="ECO:0000313" key="2">
    <source>
        <dbReference type="EMBL" id="CBI30779.3"/>
    </source>
</evidence>
<dbReference type="STRING" id="29760.D7TJV7"/>
<keyword evidence="1" id="KW-0472">Membrane</keyword>
<dbReference type="PaxDb" id="29760-VIT_10s0003g02270.t01"/>
<keyword evidence="1" id="KW-0812">Transmembrane</keyword>
<dbReference type="AlphaFoldDB" id="D7TJV7"/>
<name>D7TJV7_VITVI</name>
<evidence type="ECO:0000256" key="1">
    <source>
        <dbReference type="SAM" id="Phobius"/>
    </source>
</evidence>
<keyword evidence="3" id="KW-1185">Reference proteome</keyword>
<gene>
    <name evidence="2" type="ordered locus">VIT_10s0003g02270</name>
</gene>
<proteinExistence type="predicted"/>
<dbReference type="InParanoid" id="D7TJV7"/>
<feature type="transmembrane region" description="Helical" evidence="1">
    <location>
        <begin position="55"/>
        <end position="74"/>
    </location>
</feature>
<organism evidence="2 3">
    <name type="scientific">Vitis vinifera</name>
    <name type="common">Grape</name>
    <dbReference type="NCBI Taxonomy" id="29760"/>
    <lineage>
        <taxon>Eukaryota</taxon>
        <taxon>Viridiplantae</taxon>
        <taxon>Streptophyta</taxon>
        <taxon>Embryophyta</taxon>
        <taxon>Tracheophyta</taxon>
        <taxon>Spermatophyta</taxon>
        <taxon>Magnoliopsida</taxon>
        <taxon>eudicotyledons</taxon>
        <taxon>Gunneridae</taxon>
        <taxon>Pentapetalae</taxon>
        <taxon>rosids</taxon>
        <taxon>Vitales</taxon>
        <taxon>Vitaceae</taxon>
        <taxon>Viteae</taxon>
        <taxon>Vitis</taxon>
    </lineage>
</organism>